<evidence type="ECO:0000313" key="8">
    <source>
        <dbReference type="EMBL" id="KAJ7957312.1"/>
    </source>
</evidence>
<keyword evidence="9" id="KW-1185">Reference proteome</keyword>
<keyword evidence="3 8" id="KW-0808">Transferase</keyword>
<evidence type="ECO:0000313" key="9">
    <source>
        <dbReference type="Proteomes" id="UP001163823"/>
    </source>
</evidence>
<dbReference type="Pfam" id="PF03016">
    <property type="entry name" value="Exostosin_GT47"/>
    <property type="match status" value="1"/>
</dbReference>
<comment type="subcellular location">
    <subcellularLocation>
        <location evidence="1">Golgi apparatus membrane</location>
        <topology evidence="1">Single-pass type II membrane protein</topology>
    </subcellularLocation>
</comment>
<evidence type="ECO:0000259" key="7">
    <source>
        <dbReference type="Pfam" id="PF03016"/>
    </source>
</evidence>
<evidence type="ECO:0000256" key="1">
    <source>
        <dbReference type="ARBA" id="ARBA00004323"/>
    </source>
</evidence>
<keyword evidence="6" id="KW-1133">Transmembrane helix</keyword>
<gene>
    <name evidence="8" type="ORF">O6P43_023633</name>
</gene>
<dbReference type="Proteomes" id="UP001163823">
    <property type="component" value="Chromosome 9"/>
</dbReference>
<keyword evidence="5" id="KW-0333">Golgi apparatus</keyword>
<accession>A0AAD7PJC1</accession>
<evidence type="ECO:0000256" key="5">
    <source>
        <dbReference type="ARBA" id="ARBA00023034"/>
    </source>
</evidence>
<protein>
    <submittedName>
        <fullName evidence="8">Xyloglucan galactosyltransferase KATAMARI1-like</fullName>
    </submittedName>
</protein>
<evidence type="ECO:0000256" key="3">
    <source>
        <dbReference type="ARBA" id="ARBA00022676"/>
    </source>
</evidence>
<keyword evidence="6" id="KW-0812">Transmembrane</keyword>
<evidence type="ECO:0000256" key="2">
    <source>
        <dbReference type="ARBA" id="ARBA00010271"/>
    </source>
</evidence>
<name>A0AAD7PJC1_QUISA</name>
<dbReference type="PANTHER" id="PTHR11062:SF282">
    <property type="entry name" value="XYLOGLUCAN GALACTOSYLTRANSFERASE GT11-RELATED"/>
    <property type="match status" value="1"/>
</dbReference>
<feature type="domain" description="Exostosin GT47" evidence="7">
    <location>
        <begin position="149"/>
        <end position="453"/>
    </location>
</feature>
<dbReference type="KEGG" id="qsa:O6P43_023633"/>
<proteinExistence type="inferred from homology"/>
<dbReference type="GO" id="GO:0000139">
    <property type="term" value="C:Golgi membrane"/>
    <property type="evidence" value="ECO:0007669"/>
    <property type="project" value="UniProtKB-SubCell"/>
</dbReference>
<evidence type="ECO:0000256" key="4">
    <source>
        <dbReference type="ARBA" id="ARBA00022968"/>
    </source>
</evidence>
<dbReference type="GO" id="GO:0016757">
    <property type="term" value="F:glycosyltransferase activity"/>
    <property type="evidence" value="ECO:0007669"/>
    <property type="project" value="UniProtKB-KW"/>
</dbReference>
<dbReference type="InterPro" id="IPR040911">
    <property type="entry name" value="Exostosin_GT47"/>
</dbReference>
<dbReference type="InterPro" id="IPR004263">
    <property type="entry name" value="Exostosin"/>
</dbReference>
<dbReference type="EMBL" id="JARAOO010000009">
    <property type="protein sequence ID" value="KAJ7957312.1"/>
    <property type="molecule type" value="Genomic_DNA"/>
</dbReference>
<dbReference type="AlphaFoldDB" id="A0AAD7PJC1"/>
<comment type="similarity">
    <text evidence="2">Belongs to the glycosyltransferase 47 family.</text>
</comment>
<keyword evidence="6" id="KW-0472">Membrane</keyword>
<reference evidence="8" key="1">
    <citation type="journal article" date="2023" name="Science">
        <title>Elucidation of the pathway for biosynthesis of saponin adjuvants from the soapbark tree.</title>
        <authorList>
            <person name="Reed J."/>
            <person name="Orme A."/>
            <person name="El-Demerdash A."/>
            <person name="Owen C."/>
            <person name="Martin L.B.B."/>
            <person name="Misra R.C."/>
            <person name="Kikuchi S."/>
            <person name="Rejzek M."/>
            <person name="Martin A.C."/>
            <person name="Harkess A."/>
            <person name="Leebens-Mack J."/>
            <person name="Louveau T."/>
            <person name="Stephenson M.J."/>
            <person name="Osbourn A."/>
        </authorList>
    </citation>
    <scope>NUCLEOTIDE SEQUENCE</scope>
    <source>
        <strain evidence="8">S10</strain>
    </source>
</reference>
<evidence type="ECO:0000256" key="6">
    <source>
        <dbReference type="SAM" id="Phobius"/>
    </source>
</evidence>
<feature type="transmembrane region" description="Helical" evidence="6">
    <location>
        <begin position="15"/>
        <end position="37"/>
    </location>
</feature>
<dbReference type="PANTHER" id="PTHR11062">
    <property type="entry name" value="EXOSTOSIN HEPARAN SULFATE GLYCOSYLTRANSFERASE -RELATED"/>
    <property type="match status" value="1"/>
</dbReference>
<keyword evidence="4" id="KW-0735">Signal-anchor</keyword>
<comment type="caution">
    <text evidence="8">The sequence shown here is derived from an EMBL/GenBank/DDBJ whole genome shotgun (WGS) entry which is preliminary data.</text>
</comment>
<organism evidence="8 9">
    <name type="scientific">Quillaja saponaria</name>
    <name type="common">Soap bark tree</name>
    <dbReference type="NCBI Taxonomy" id="32244"/>
    <lineage>
        <taxon>Eukaryota</taxon>
        <taxon>Viridiplantae</taxon>
        <taxon>Streptophyta</taxon>
        <taxon>Embryophyta</taxon>
        <taxon>Tracheophyta</taxon>
        <taxon>Spermatophyta</taxon>
        <taxon>Magnoliopsida</taxon>
        <taxon>eudicotyledons</taxon>
        <taxon>Gunneridae</taxon>
        <taxon>Pentapetalae</taxon>
        <taxon>rosids</taxon>
        <taxon>fabids</taxon>
        <taxon>Fabales</taxon>
        <taxon>Quillajaceae</taxon>
        <taxon>Quillaja</taxon>
    </lineage>
</organism>
<keyword evidence="3 8" id="KW-0328">Glycosyltransferase</keyword>
<sequence length="513" mass="58714">MEKHIAVSRKHSEQIWFVLLTSFFICLTLILLDYIALNGGPSSVAILLLKFTNQIHAIKPNPSFKFSDNPNNTVVDSTVTYSNLTRQVTGNFSGFGEILGNDTENKQDLVHVTIGQGVRNMTEQVSPPPMVADKVISVTKQPETNPDPCSGRYIYMHDLPSRFNEDLLKNCRKLLKWIDMCPYMSNLGLGPEIIDKSGQVLLKNAIFVPYYPGLDVGQYLWGNFNTSMRDASPKALVKWLAEKPEWKKMWGRDHFLIGGRIGFDFRRRSDNDSDWGTKLMFLPEARNMSFLPIESSTYANEFPIPYPTYFHPSSDSEVLQWQRRMRKKKRPYLFSFVGAPRPESPDAIRNELIKQCEFSVTCNFLGCYHGKNRCEDPINVMEVFQSSVFCLQPPGDSYTRRSTFDSILAGCIPVFFHPGSAYDQYLWHLPLNGSTYSVLIPENKVKEKKVLVNETLLRIPKSEVLAMRKKVIKLIPKITYANPKSRLENIEDAFDIAVKGILQRVEKIRRETI</sequence>